<reference evidence="8" key="1">
    <citation type="submission" date="2020-07" db="EMBL/GenBank/DDBJ databases">
        <title>Ethylene signaling mediates host invasion by parasitic plants.</title>
        <authorList>
            <person name="Yoshida S."/>
        </authorList>
    </citation>
    <scope>NUCLEOTIDE SEQUENCE</scope>
    <source>
        <strain evidence="8">Okayama</strain>
    </source>
</reference>
<dbReference type="InterPro" id="IPR001736">
    <property type="entry name" value="PLipase_D/transphosphatidylase"/>
</dbReference>
<evidence type="ECO:0000313" key="9">
    <source>
        <dbReference type="Proteomes" id="UP000653305"/>
    </source>
</evidence>
<comment type="caution">
    <text evidence="8">The sequence shown here is derived from an EMBL/GenBank/DDBJ whole genome shotgun (WGS) entry which is preliminary data.</text>
</comment>
<dbReference type="SUPFAM" id="SSF56024">
    <property type="entry name" value="Phospholipase D/nuclease"/>
    <property type="match status" value="1"/>
</dbReference>
<dbReference type="OrthoDB" id="14911at2759"/>
<dbReference type="GO" id="GO:0004630">
    <property type="term" value="F:phospholipase D activity"/>
    <property type="evidence" value="ECO:0007669"/>
    <property type="project" value="UniProtKB-EC"/>
</dbReference>
<evidence type="ECO:0000256" key="1">
    <source>
        <dbReference type="ARBA" id="ARBA00000798"/>
    </source>
</evidence>
<evidence type="ECO:0000256" key="6">
    <source>
        <dbReference type="ARBA" id="ARBA00023098"/>
    </source>
</evidence>
<evidence type="ECO:0000256" key="2">
    <source>
        <dbReference type="ARBA" id="ARBA00012027"/>
    </source>
</evidence>
<keyword evidence="4" id="KW-0378">Hydrolase</keyword>
<dbReference type="PANTHER" id="PTHR18896">
    <property type="entry name" value="PHOSPHOLIPASE D"/>
    <property type="match status" value="1"/>
</dbReference>
<name>A0A830DJM8_9LAMI</name>
<dbReference type="GO" id="GO:0009395">
    <property type="term" value="P:phospholipid catabolic process"/>
    <property type="evidence" value="ECO:0007669"/>
    <property type="project" value="TreeGrafter"/>
</dbReference>
<keyword evidence="6" id="KW-0443">Lipid metabolism</keyword>
<evidence type="ECO:0000256" key="5">
    <source>
        <dbReference type="ARBA" id="ARBA00022963"/>
    </source>
</evidence>
<evidence type="ECO:0000256" key="4">
    <source>
        <dbReference type="ARBA" id="ARBA00022801"/>
    </source>
</evidence>
<dbReference type="PANTHER" id="PTHR18896:SF60">
    <property type="entry name" value="PHOSPHOLIPASE D"/>
    <property type="match status" value="1"/>
</dbReference>
<dbReference type="Gene3D" id="3.40.50.1440">
    <property type="entry name" value="Tubulin/FtsZ, GTPase domain"/>
    <property type="match status" value="1"/>
</dbReference>
<dbReference type="Gene3D" id="3.30.870.10">
    <property type="entry name" value="Endonuclease Chain A"/>
    <property type="match status" value="1"/>
</dbReference>
<dbReference type="EC" id="3.1.4.4" evidence="2"/>
<sequence length="513" mass="58652">MEYLVFEVRDNDMVYSELIGTSLVALSRIISGQAIDEWFPVEELDDASIRLLHTLSFKPDSSEGDFPRLRNEGELFPLTSRRGCVTCCKDMCIAIVEAKRLIYITGWSVYYMTKLVREPTRPVPGGMDSTLWDLLKWKADKGVRVVLLVWDDPTSVKKLYKLKGGVMKTHDEETRKFFKHSPVICVLAPRLTHCALYSHHQKCIILDTKEHHGDNRKITAFLGGLDLCHERYDMPQHRLYRDIDTIFPDDYSNPSPKVVRDVDKVVEEPVAWYMVAVRAVPSSRRMWKDRTFLMSPVESFLESRSGIPTLSTAQTVMDLEMETMDFVRSGPFGQIFRPDNFVFGQSGAGNNWAKGHYTEGAELIFVLDVCIYNESNGIFGWPADIRSLFSRSWKERGSSSIRIPDTTCLLYMATHAGSTINKPLSEDPVHRVRCVSLYSYAVQSVSKKYDSTRAFVFFHFLEVGAFVLFPFTEEHASIFYLINVVGVPCFFSYKRQGLLLLIHPLLISLLKLP</sequence>
<organism evidence="8 9">
    <name type="scientific">Phtheirospermum japonicum</name>
    <dbReference type="NCBI Taxonomy" id="374723"/>
    <lineage>
        <taxon>Eukaryota</taxon>
        <taxon>Viridiplantae</taxon>
        <taxon>Streptophyta</taxon>
        <taxon>Embryophyta</taxon>
        <taxon>Tracheophyta</taxon>
        <taxon>Spermatophyta</taxon>
        <taxon>Magnoliopsida</taxon>
        <taxon>eudicotyledons</taxon>
        <taxon>Gunneridae</taxon>
        <taxon>Pentapetalae</taxon>
        <taxon>asterids</taxon>
        <taxon>lamiids</taxon>
        <taxon>Lamiales</taxon>
        <taxon>Orobanchaceae</taxon>
        <taxon>Orobanchaceae incertae sedis</taxon>
        <taxon>Phtheirospermum</taxon>
    </lineage>
</organism>
<dbReference type="GO" id="GO:0005886">
    <property type="term" value="C:plasma membrane"/>
    <property type="evidence" value="ECO:0007669"/>
    <property type="project" value="TreeGrafter"/>
</dbReference>
<keyword evidence="3" id="KW-0677">Repeat</keyword>
<evidence type="ECO:0000313" key="8">
    <source>
        <dbReference type="EMBL" id="GFQ06152.1"/>
    </source>
</evidence>
<dbReference type="InterPro" id="IPR015679">
    <property type="entry name" value="PLipase_D_fam"/>
</dbReference>
<keyword evidence="9" id="KW-1185">Reference proteome</keyword>
<dbReference type="EMBL" id="BMAC01001171">
    <property type="protein sequence ID" value="GFQ06152.1"/>
    <property type="molecule type" value="Genomic_DNA"/>
</dbReference>
<dbReference type="SUPFAM" id="SSF52490">
    <property type="entry name" value="Tubulin nucleotide-binding domain-like"/>
    <property type="match status" value="1"/>
</dbReference>
<evidence type="ECO:0000256" key="3">
    <source>
        <dbReference type="ARBA" id="ARBA00022737"/>
    </source>
</evidence>
<evidence type="ECO:0000259" key="7">
    <source>
        <dbReference type="PROSITE" id="PS50035"/>
    </source>
</evidence>
<dbReference type="AlphaFoldDB" id="A0A830DJM8"/>
<dbReference type="InterPro" id="IPR036525">
    <property type="entry name" value="Tubulin/FtsZ_GTPase_sf"/>
</dbReference>
<proteinExistence type="predicted"/>
<keyword evidence="5" id="KW-0442">Lipid degradation</keyword>
<accession>A0A830DJM8</accession>
<comment type="catalytic activity">
    <reaction evidence="1">
        <text>a 1,2-diacyl-sn-glycero-3-phosphocholine + H2O = a 1,2-diacyl-sn-glycero-3-phosphate + choline + H(+)</text>
        <dbReference type="Rhea" id="RHEA:14445"/>
        <dbReference type="ChEBI" id="CHEBI:15354"/>
        <dbReference type="ChEBI" id="CHEBI:15377"/>
        <dbReference type="ChEBI" id="CHEBI:15378"/>
        <dbReference type="ChEBI" id="CHEBI:57643"/>
        <dbReference type="ChEBI" id="CHEBI:58608"/>
        <dbReference type="EC" id="3.1.4.4"/>
    </reaction>
</comment>
<gene>
    <name evidence="8" type="ORF">PHJA_002759200</name>
</gene>
<protein>
    <recommendedName>
        <fullName evidence="2">phospholipase D</fullName>
        <ecNumber evidence="2">3.1.4.4</ecNumber>
    </recommendedName>
</protein>
<dbReference type="Proteomes" id="UP000653305">
    <property type="component" value="Unassembled WGS sequence"/>
</dbReference>
<dbReference type="PROSITE" id="PS50035">
    <property type="entry name" value="PLD"/>
    <property type="match status" value="1"/>
</dbReference>
<feature type="domain" description="PLD phosphodiesterase" evidence="7">
    <location>
        <begin position="195"/>
        <end position="231"/>
    </location>
</feature>